<comment type="similarity">
    <text evidence="1">Belongs to the TOM1 family.</text>
</comment>
<dbReference type="AlphaFoldDB" id="A0AAD3E5B3"/>
<dbReference type="PROSITE" id="PS50179">
    <property type="entry name" value="VHS"/>
    <property type="match status" value="1"/>
</dbReference>
<evidence type="ECO:0000313" key="4">
    <source>
        <dbReference type="EMBL" id="GFR52704.1"/>
    </source>
</evidence>
<reference evidence="4 5" key="1">
    <citation type="journal article" date="2021" name="Sci. Rep.">
        <title>Genome sequencing of the multicellular alga Astrephomene provides insights into convergent evolution of germ-soma differentiation.</title>
        <authorList>
            <person name="Yamashita S."/>
            <person name="Yamamoto K."/>
            <person name="Matsuzaki R."/>
            <person name="Suzuki S."/>
            <person name="Yamaguchi H."/>
            <person name="Hirooka S."/>
            <person name="Minakuchi Y."/>
            <person name="Miyagishima S."/>
            <person name="Kawachi M."/>
            <person name="Toyoda A."/>
            <person name="Nozaki H."/>
        </authorList>
    </citation>
    <scope>NUCLEOTIDE SEQUENCE [LARGE SCALE GENOMIC DNA]</scope>
    <source>
        <strain evidence="4 5">NIES-4017</strain>
    </source>
</reference>
<evidence type="ECO:0000256" key="1">
    <source>
        <dbReference type="ARBA" id="ARBA00007708"/>
    </source>
</evidence>
<keyword evidence="5" id="KW-1185">Reference proteome</keyword>
<feature type="region of interest" description="Disordered" evidence="2">
    <location>
        <begin position="383"/>
        <end position="464"/>
    </location>
</feature>
<dbReference type="GO" id="GO:0043130">
    <property type="term" value="F:ubiquitin binding"/>
    <property type="evidence" value="ECO:0007669"/>
    <property type="project" value="InterPro"/>
</dbReference>
<dbReference type="Pfam" id="PF00790">
    <property type="entry name" value="VHS"/>
    <property type="match status" value="1"/>
</dbReference>
<accession>A0AAD3E5B3</accession>
<name>A0AAD3E5B3_9CHLO</name>
<dbReference type="InterPro" id="IPR008942">
    <property type="entry name" value="ENTH_VHS"/>
</dbReference>
<proteinExistence type="inferred from homology"/>
<feature type="compositionally biased region" description="Low complexity" evidence="2">
    <location>
        <begin position="392"/>
        <end position="408"/>
    </location>
</feature>
<evidence type="ECO:0000256" key="2">
    <source>
        <dbReference type="SAM" id="MobiDB-lite"/>
    </source>
</evidence>
<dbReference type="InterPro" id="IPR044836">
    <property type="entry name" value="TOL_plant"/>
</dbReference>
<comment type="caution">
    <text evidence="4">The sequence shown here is derived from an EMBL/GenBank/DDBJ whole genome shotgun (WGS) entry which is preliminary data.</text>
</comment>
<feature type="region of interest" description="Disordered" evidence="2">
    <location>
        <begin position="511"/>
        <end position="563"/>
    </location>
</feature>
<dbReference type="InterPro" id="IPR002014">
    <property type="entry name" value="VHS_dom"/>
</dbReference>
<organism evidence="4 5">
    <name type="scientific">Astrephomene gubernaculifera</name>
    <dbReference type="NCBI Taxonomy" id="47775"/>
    <lineage>
        <taxon>Eukaryota</taxon>
        <taxon>Viridiplantae</taxon>
        <taxon>Chlorophyta</taxon>
        <taxon>core chlorophytes</taxon>
        <taxon>Chlorophyceae</taxon>
        <taxon>CS clade</taxon>
        <taxon>Chlamydomonadales</taxon>
        <taxon>Astrephomenaceae</taxon>
        <taxon>Astrephomene</taxon>
    </lineage>
</organism>
<dbReference type="GO" id="GO:0035091">
    <property type="term" value="F:phosphatidylinositol binding"/>
    <property type="evidence" value="ECO:0007669"/>
    <property type="project" value="InterPro"/>
</dbReference>
<dbReference type="GO" id="GO:0043328">
    <property type="term" value="P:protein transport to vacuole involved in ubiquitin-dependent protein catabolic process via the multivesicular body sorting pathway"/>
    <property type="evidence" value="ECO:0007669"/>
    <property type="project" value="InterPro"/>
</dbReference>
<dbReference type="Gene3D" id="1.25.40.90">
    <property type="match status" value="1"/>
</dbReference>
<feature type="domain" description="VHS" evidence="3">
    <location>
        <begin position="41"/>
        <end position="104"/>
    </location>
</feature>
<evidence type="ECO:0000259" key="3">
    <source>
        <dbReference type="PROSITE" id="PS50179"/>
    </source>
</evidence>
<dbReference type="Proteomes" id="UP001054857">
    <property type="component" value="Unassembled WGS sequence"/>
</dbReference>
<protein>
    <recommendedName>
        <fullName evidence="3">VHS domain-containing protein</fullName>
    </recommendedName>
</protein>
<dbReference type="EMBL" id="BMAR01000069">
    <property type="protein sequence ID" value="GFR52704.1"/>
    <property type="molecule type" value="Genomic_DNA"/>
</dbReference>
<sequence length="563" mass="58240">MAAKIKEGIRDLTLGVVDRLKGPKYADNLLGDSLLDQLRKATAKDLLQPSEEMNSQVVDTINQDIANGKDSKDIVNLLKKRLRTDNPQKQWLAVQLVGRVMRDCSGAIGLHQEELLREVAAVMTRPARIDTEAGRTTRKAAKELLRSYGRAGTSAFRAAHRTGAGGGNALAGHPSLSHPDAAMAAVDAAASAEASSVVAEVQQLIEQAHANTELLSEMLVAEQRAAGWAGGSGEGAGAGPSAGGDEFENELTKELVTEVRELRGLFDAYLEQMQSMSDPAVEATLIRALEAVDLLDGALALQKDVASNQLELEQQATAGSGSGGAAAAAAAGRPSGAAAPAPATAAGASTQGDLISLDDFCSLPQPPPVLGGAAPAAAPYDPFAASDNVPTHPVGSPPAGAAAPHTAPQQPPAYPAATTSHQQPPPRQPQYQPLQQQPQQQQQQPPMYGIYSQQPHPHVAQQPLQHHQYGAYSHAAAQPYGSAAAHPGVGALPYNNPFSGGGAAMPSTAAYRHPAGLHAPPQQGTVGGPSGSSNPFAAAPAPPPQQPLSVPSDWDTFFADRAK</sequence>
<dbReference type="PANTHER" id="PTHR45898:SF4">
    <property type="entry name" value="TARGET OF MYB PROTEIN 1"/>
    <property type="match status" value="1"/>
</dbReference>
<evidence type="ECO:0000313" key="5">
    <source>
        <dbReference type="Proteomes" id="UP001054857"/>
    </source>
</evidence>
<dbReference type="PANTHER" id="PTHR45898">
    <property type="entry name" value="TOM1-LIKE PROTEIN"/>
    <property type="match status" value="1"/>
</dbReference>
<feature type="compositionally biased region" description="Low complexity" evidence="2">
    <location>
        <begin position="429"/>
        <end position="446"/>
    </location>
</feature>
<gene>
    <name evidence="4" type="ORF">Agub_g15333</name>
</gene>
<dbReference type="SUPFAM" id="SSF48464">
    <property type="entry name" value="ENTH/VHS domain"/>
    <property type="match status" value="1"/>
</dbReference>